<accession>A0A1S7U8U2</accession>
<feature type="region of interest" description="Disordered" evidence="1">
    <location>
        <begin position="59"/>
        <end position="84"/>
    </location>
</feature>
<name>A0A1S7U8U2_9HYPH</name>
<comment type="caution">
    <text evidence="2">The sequence shown here is derived from an EMBL/GenBank/DDBJ whole genome shotgun (WGS) entry which is preliminary data.</text>
</comment>
<dbReference type="EMBL" id="FCNP01000049">
    <property type="protein sequence ID" value="CVI63320.1"/>
    <property type="molecule type" value="Genomic_DNA"/>
</dbReference>
<organism evidence="2 3">
    <name type="scientific">Agrobacterium deltaense NCPPB 1641</name>
    <dbReference type="NCBI Taxonomy" id="1183425"/>
    <lineage>
        <taxon>Bacteria</taxon>
        <taxon>Pseudomonadati</taxon>
        <taxon>Pseudomonadota</taxon>
        <taxon>Alphaproteobacteria</taxon>
        <taxon>Hyphomicrobiales</taxon>
        <taxon>Rhizobiaceae</taxon>
        <taxon>Rhizobium/Agrobacterium group</taxon>
        <taxon>Agrobacterium</taxon>
    </lineage>
</organism>
<reference evidence="2" key="1">
    <citation type="submission" date="2016-01" db="EMBL/GenBank/DDBJ databases">
        <authorList>
            <person name="Regsiter A."/>
            <person name="william w."/>
        </authorList>
    </citation>
    <scope>NUCLEOTIDE SEQUENCE</scope>
    <source>
        <strain evidence="2">NCPPB 1641</strain>
    </source>
</reference>
<keyword evidence="3" id="KW-1185">Reference proteome</keyword>
<evidence type="ECO:0000313" key="3">
    <source>
        <dbReference type="Proteomes" id="UP000192140"/>
    </source>
</evidence>
<evidence type="ECO:0000256" key="1">
    <source>
        <dbReference type="SAM" id="MobiDB-lite"/>
    </source>
</evidence>
<feature type="compositionally biased region" description="Basic and acidic residues" evidence="1">
    <location>
        <begin position="59"/>
        <end position="68"/>
    </location>
</feature>
<proteinExistence type="predicted"/>
<sequence length="84" mass="9585">MDSRLSTHSLAFHRAGIRLHPRTRALSSKNWVVLFVVFPARFSTENRTRSDEVLTIRITSKEDHRRSDAAGYQPPKTPTPAGKR</sequence>
<dbReference type="AlphaFoldDB" id="A0A1S7U8U2"/>
<dbReference type="Proteomes" id="UP000192140">
    <property type="component" value="Unassembled WGS sequence"/>
</dbReference>
<protein>
    <submittedName>
        <fullName evidence="2">Uncharacterized protein</fullName>
    </submittedName>
</protein>
<evidence type="ECO:0000313" key="2">
    <source>
        <dbReference type="EMBL" id="CVI63320.1"/>
    </source>
</evidence>
<gene>
    <name evidence="2" type="ORF">AGR7A_pAt20184</name>
</gene>